<accession>A0A182YRT5</accession>
<dbReference type="GO" id="GO:0008270">
    <property type="term" value="F:zinc ion binding"/>
    <property type="evidence" value="ECO:0007669"/>
    <property type="project" value="InterPro"/>
</dbReference>
<dbReference type="AlphaFoldDB" id="A0A182YRT5"/>
<dbReference type="InterPro" id="IPR001878">
    <property type="entry name" value="Znf_CCHC"/>
</dbReference>
<dbReference type="GO" id="GO:0003676">
    <property type="term" value="F:nucleic acid binding"/>
    <property type="evidence" value="ECO:0007669"/>
    <property type="project" value="InterPro"/>
</dbReference>
<feature type="domain" description="CCHC-type" evidence="2">
    <location>
        <begin position="330"/>
        <end position="346"/>
    </location>
</feature>
<reference evidence="3" key="2">
    <citation type="submission" date="2020-05" db="UniProtKB">
        <authorList>
            <consortium name="EnsemblMetazoa"/>
        </authorList>
    </citation>
    <scope>IDENTIFICATION</scope>
    <source>
        <strain evidence="3">Indian</strain>
    </source>
</reference>
<sequence length="393" mass="43727">MTQFSQRAFLSTLLDERFPERAVSQESMVEIMLAACDKTMQRVTTSHSDPHRDLHWWTPLVRLLRENCEHARDRMQQTSDLQERSIAAAAHRTARAELGKAIKASKRNSFQELIDIAEENVFGAGYLVVLKADELFTTVLKRRSIQQQQQQYAQQQQRPAVVQPPASRPKPRADIVRVTAANGSTYLEMYSAIRKNTTVDKDVLRARRVDEQVLSLYLRPGADGMGLKAEIERVLGEKASVRVICDMSQLLISDIDMLATSADTAAALSSAAGTTITEDAVDQWRRQEGTQRARVKIPRQVAQRLDGMHVYIGNTRCRLQELEPQGAAARRCFHCLERGHIAPNCKGVDRQTICLKCGIAGHRAKTCTATPKCIICGGTHVIGSPRCAGVLNG</sequence>
<dbReference type="Proteomes" id="UP000076408">
    <property type="component" value="Unassembled WGS sequence"/>
</dbReference>
<feature type="domain" description="CCHC-type" evidence="2">
    <location>
        <begin position="354"/>
        <end position="367"/>
    </location>
</feature>
<dbReference type="EnsemblMetazoa" id="ASTEI11171-RA">
    <property type="protein sequence ID" value="ASTEI11171-PA"/>
    <property type="gene ID" value="ASTEI11171"/>
</dbReference>
<evidence type="ECO:0000259" key="2">
    <source>
        <dbReference type="PROSITE" id="PS50158"/>
    </source>
</evidence>
<dbReference type="Gene3D" id="4.10.60.10">
    <property type="entry name" value="Zinc finger, CCHC-type"/>
    <property type="match status" value="1"/>
</dbReference>
<protein>
    <recommendedName>
        <fullName evidence="2">CCHC-type domain-containing protein</fullName>
    </recommendedName>
</protein>
<evidence type="ECO:0000256" key="1">
    <source>
        <dbReference type="SAM" id="MobiDB-lite"/>
    </source>
</evidence>
<feature type="compositionally biased region" description="Low complexity" evidence="1">
    <location>
        <begin position="150"/>
        <end position="165"/>
    </location>
</feature>
<dbReference type="VEuPathDB" id="VectorBase:ASTEI11171"/>
<dbReference type="PROSITE" id="PS50158">
    <property type="entry name" value="ZF_CCHC"/>
    <property type="match status" value="2"/>
</dbReference>
<reference evidence="4" key="1">
    <citation type="journal article" date="2014" name="Genome Biol.">
        <title>Genome analysis of a major urban malaria vector mosquito, Anopheles stephensi.</title>
        <authorList>
            <person name="Jiang X."/>
            <person name="Peery A."/>
            <person name="Hall A.B."/>
            <person name="Sharma A."/>
            <person name="Chen X.G."/>
            <person name="Waterhouse R.M."/>
            <person name="Komissarov A."/>
            <person name="Riehle M.M."/>
            <person name="Shouche Y."/>
            <person name="Sharakhova M.V."/>
            <person name="Lawson D."/>
            <person name="Pakpour N."/>
            <person name="Arensburger P."/>
            <person name="Davidson V.L."/>
            <person name="Eiglmeier K."/>
            <person name="Emrich S."/>
            <person name="George P."/>
            <person name="Kennedy R.C."/>
            <person name="Mane S.P."/>
            <person name="Maslen G."/>
            <person name="Oringanje C."/>
            <person name="Qi Y."/>
            <person name="Settlage R."/>
            <person name="Tojo M."/>
            <person name="Tubio J.M."/>
            <person name="Unger M.F."/>
            <person name="Wang B."/>
            <person name="Vernick K.D."/>
            <person name="Ribeiro J.M."/>
            <person name="James A.A."/>
            <person name="Michel K."/>
            <person name="Riehle M.A."/>
            <person name="Luckhart S."/>
            <person name="Sharakhov I.V."/>
            <person name="Tu Z."/>
        </authorList>
    </citation>
    <scope>NUCLEOTIDE SEQUENCE [LARGE SCALE GENOMIC DNA]</scope>
    <source>
        <strain evidence="4">Indian</strain>
    </source>
</reference>
<dbReference type="VEuPathDB" id="VectorBase:ASTE015193"/>
<organism evidence="3 4">
    <name type="scientific">Anopheles stephensi</name>
    <name type="common">Indo-Pakistan malaria mosquito</name>
    <dbReference type="NCBI Taxonomy" id="30069"/>
    <lineage>
        <taxon>Eukaryota</taxon>
        <taxon>Metazoa</taxon>
        <taxon>Ecdysozoa</taxon>
        <taxon>Arthropoda</taxon>
        <taxon>Hexapoda</taxon>
        <taxon>Insecta</taxon>
        <taxon>Pterygota</taxon>
        <taxon>Neoptera</taxon>
        <taxon>Endopterygota</taxon>
        <taxon>Diptera</taxon>
        <taxon>Nematocera</taxon>
        <taxon>Culicoidea</taxon>
        <taxon>Culicidae</taxon>
        <taxon>Anophelinae</taxon>
        <taxon>Anopheles</taxon>
    </lineage>
</organism>
<dbReference type="SUPFAM" id="SSF57756">
    <property type="entry name" value="Retrovirus zinc finger-like domains"/>
    <property type="match status" value="1"/>
</dbReference>
<dbReference type="SMART" id="SM00343">
    <property type="entry name" value="ZnF_C2HC"/>
    <property type="match status" value="2"/>
</dbReference>
<evidence type="ECO:0000313" key="4">
    <source>
        <dbReference type="Proteomes" id="UP000076408"/>
    </source>
</evidence>
<dbReference type="STRING" id="30069.A0A182YRT5"/>
<dbReference type="InterPro" id="IPR036875">
    <property type="entry name" value="Znf_CCHC_sf"/>
</dbReference>
<keyword evidence="4" id="KW-1185">Reference proteome</keyword>
<name>A0A182YRT5_ANOST</name>
<proteinExistence type="predicted"/>
<feature type="region of interest" description="Disordered" evidence="1">
    <location>
        <begin position="150"/>
        <end position="173"/>
    </location>
</feature>
<evidence type="ECO:0000313" key="3">
    <source>
        <dbReference type="EnsemblMetazoa" id="ASTEI11171-PA"/>
    </source>
</evidence>
<dbReference type="VEuPathDB" id="VectorBase:ASTEI20_046001"/>